<name>A0A392SBA7_9FABA</name>
<accession>A0A392SBA7</accession>
<organism evidence="1 2">
    <name type="scientific">Trifolium medium</name>
    <dbReference type="NCBI Taxonomy" id="97028"/>
    <lineage>
        <taxon>Eukaryota</taxon>
        <taxon>Viridiplantae</taxon>
        <taxon>Streptophyta</taxon>
        <taxon>Embryophyta</taxon>
        <taxon>Tracheophyta</taxon>
        <taxon>Spermatophyta</taxon>
        <taxon>Magnoliopsida</taxon>
        <taxon>eudicotyledons</taxon>
        <taxon>Gunneridae</taxon>
        <taxon>Pentapetalae</taxon>
        <taxon>rosids</taxon>
        <taxon>fabids</taxon>
        <taxon>Fabales</taxon>
        <taxon>Fabaceae</taxon>
        <taxon>Papilionoideae</taxon>
        <taxon>50 kb inversion clade</taxon>
        <taxon>NPAAA clade</taxon>
        <taxon>Hologalegina</taxon>
        <taxon>IRL clade</taxon>
        <taxon>Trifolieae</taxon>
        <taxon>Trifolium</taxon>
    </lineage>
</organism>
<evidence type="ECO:0000313" key="1">
    <source>
        <dbReference type="EMBL" id="MCI45752.1"/>
    </source>
</evidence>
<dbReference type="AlphaFoldDB" id="A0A392SBA7"/>
<dbReference type="Proteomes" id="UP000265520">
    <property type="component" value="Unassembled WGS sequence"/>
</dbReference>
<protein>
    <submittedName>
        <fullName evidence="1">Uncharacterized protein</fullName>
    </submittedName>
</protein>
<dbReference type="EMBL" id="LXQA010347983">
    <property type="protein sequence ID" value="MCI45752.1"/>
    <property type="molecule type" value="Genomic_DNA"/>
</dbReference>
<comment type="caution">
    <text evidence="1">The sequence shown here is derived from an EMBL/GenBank/DDBJ whole genome shotgun (WGS) entry which is preliminary data.</text>
</comment>
<proteinExistence type="predicted"/>
<evidence type="ECO:0000313" key="2">
    <source>
        <dbReference type="Proteomes" id="UP000265520"/>
    </source>
</evidence>
<reference evidence="1 2" key="1">
    <citation type="journal article" date="2018" name="Front. Plant Sci.">
        <title>Red Clover (Trifolium pratense) and Zigzag Clover (T. medium) - A Picture of Genomic Similarities and Differences.</title>
        <authorList>
            <person name="Dluhosova J."/>
            <person name="Istvanek J."/>
            <person name="Nedelnik J."/>
            <person name="Repkova J."/>
        </authorList>
    </citation>
    <scope>NUCLEOTIDE SEQUENCE [LARGE SCALE GENOMIC DNA]</scope>
    <source>
        <strain evidence="2">cv. 10/8</strain>
        <tissue evidence="1">Leaf</tissue>
    </source>
</reference>
<keyword evidence="2" id="KW-1185">Reference proteome</keyword>
<sequence length="23" mass="2540">MSFETWKVAYASAVAGIHSREQA</sequence>